<comment type="similarity">
    <text evidence="1">Belongs to the RRF family.</text>
</comment>
<comment type="caution">
    <text evidence="6">The sequence shown here is derived from an EMBL/GenBank/DDBJ whole genome shotgun (WGS) entry which is preliminary data.</text>
</comment>
<feature type="compositionally biased region" description="Low complexity" evidence="4">
    <location>
        <begin position="25"/>
        <end position="37"/>
    </location>
</feature>
<feature type="compositionally biased region" description="Polar residues" evidence="4">
    <location>
        <begin position="71"/>
        <end position="85"/>
    </location>
</feature>
<dbReference type="InterPro" id="IPR036191">
    <property type="entry name" value="RRF_sf"/>
</dbReference>
<keyword evidence="2" id="KW-0648">Protein biosynthesis</keyword>
<dbReference type="GO" id="GO:0005739">
    <property type="term" value="C:mitochondrion"/>
    <property type="evidence" value="ECO:0007669"/>
    <property type="project" value="TreeGrafter"/>
</dbReference>
<gene>
    <name evidence="6" type="ORF">DFH94DRAFT_460861</name>
</gene>
<keyword evidence="7" id="KW-1185">Reference proteome</keyword>
<sequence>MASLLRHHTLRLSIAQTISRPSPLTSLLTTATTPRRAYASKKAKTKTKHSGADETESQQQPASKRAPIATTFLTPGSQRGLTNPSARDEFERADAKMASCVEWLRREVAQLEARASGRVTPQLLAPVRVSVPVVASESAAAASGAKKARLEELATVGVRDGSSLIVTVFDPPNLKHVQDALYEAKIQGVIPQRVDERTLKIPIPKPTVEARLAAYSNASKLAEEARIQIRRQHQASVKKGKYSRHSTEHHEFQKLQDRHIAEVDTVLAHIKRSTGAR</sequence>
<protein>
    <submittedName>
        <fullName evidence="6">Ribosome recycling factor</fullName>
    </submittedName>
</protein>
<evidence type="ECO:0000313" key="7">
    <source>
        <dbReference type="Proteomes" id="UP000759537"/>
    </source>
</evidence>
<dbReference type="PANTHER" id="PTHR20982:SF3">
    <property type="entry name" value="MITOCHONDRIAL RIBOSOME RECYCLING FACTOR PSEUDO 1"/>
    <property type="match status" value="1"/>
</dbReference>
<dbReference type="GO" id="GO:0043023">
    <property type="term" value="F:ribosomal large subunit binding"/>
    <property type="evidence" value="ECO:0007669"/>
    <property type="project" value="TreeGrafter"/>
</dbReference>
<evidence type="ECO:0000256" key="1">
    <source>
        <dbReference type="ARBA" id="ARBA00005912"/>
    </source>
</evidence>
<dbReference type="EMBL" id="WHVB01000008">
    <property type="protein sequence ID" value="KAF8480114.1"/>
    <property type="molecule type" value="Genomic_DNA"/>
</dbReference>
<dbReference type="PANTHER" id="PTHR20982">
    <property type="entry name" value="RIBOSOME RECYCLING FACTOR"/>
    <property type="match status" value="1"/>
</dbReference>
<dbReference type="GO" id="GO:0006412">
    <property type="term" value="P:translation"/>
    <property type="evidence" value="ECO:0007669"/>
    <property type="project" value="UniProtKB-KW"/>
</dbReference>
<feature type="domain" description="Ribosome recycling factor" evidence="5">
    <location>
        <begin position="111"/>
        <end position="269"/>
    </location>
</feature>
<organism evidence="6 7">
    <name type="scientific">Russula ochroleuca</name>
    <dbReference type="NCBI Taxonomy" id="152965"/>
    <lineage>
        <taxon>Eukaryota</taxon>
        <taxon>Fungi</taxon>
        <taxon>Dikarya</taxon>
        <taxon>Basidiomycota</taxon>
        <taxon>Agaricomycotina</taxon>
        <taxon>Agaricomycetes</taxon>
        <taxon>Russulales</taxon>
        <taxon>Russulaceae</taxon>
        <taxon>Russula</taxon>
    </lineage>
</organism>
<reference evidence="6" key="2">
    <citation type="journal article" date="2020" name="Nat. Commun.">
        <title>Large-scale genome sequencing of mycorrhizal fungi provides insights into the early evolution of symbiotic traits.</title>
        <authorList>
            <person name="Miyauchi S."/>
            <person name="Kiss E."/>
            <person name="Kuo A."/>
            <person name="Drula E."/>
            <person name="Kohler A."/>
            <person name="Sanchez-Garcia M."/>
            <person name="Morin E."/>
            <person name="Andreopoulos B."/>
            <person name="Barry K.W."/>
            <person name="Bonito G."/>
            <person name="Buee M."/>
            <person name="Carver A."/>
            <person name="Chen C."/>
            <person name="Cichocki N."/>
            <person name="Clum A."/>
            <person name="Culley D."/>
            <person name="Crous P.W."/>
            <person name="Fauchery L."/>
            <person name="Girlanda M."/>
            <person name="Hayes R.D."/>
            <person name="Keri Z."/>
            <person name="LaButti K."/>
            <person name="Lipzen A."/>
            <person name="Lombard V."/>
            <person name="Magnuson J."/>
            <person name="Maillard F."/>
            <person name="Murat C."/>
            <person name="Nolan M."/>
            <person name="Ohm R.A."/>
            <person name="Pangilinan J."/>
            <person name="Pereira M.F."/>
            <person name="Perotto S."/>
            <person name="Peter M."/>
            <person name="Pfister S."/>
            <person name="Riley R."/>
            <person name="Sitrit Y."/>
            <person name="Stielow J.B."/>
            <person name="Szollosi G."/>
            <person name="Zifcakova L."/>
            <person name="Stursova M."/>
            <person name="Spatafora J.W."/>
            <person name="Tedersoo L."/>
            <person name="Vaario L.M."/>
            <person name="Yamada A."/>
            <person name="Yan M."/>
            <person name="Wang P."/>
            <person name="Xu J."/>
            <person name="Bruns T."/>
            <person name="Baldrian P."/>
            <person name="Vilgalys R."/>
            <person name="Dunand C."/>
            <person name="Henrissat B."/>
            <person name="Grigoriev I.V."/>
            <person name="Hibbett D."/>
            <person name="Nagy L.G."/>
            <person name="Martin F.M."/>
        </authorList>
    </citation>
    <scope>NUCLEOTIDE SEQUENCE</scope>
    <source>
        <strain evidence="6">Prilba</strain>
    </source>
</reference>
<reference evidence="6" key="1">
    <citation type="submission" date="2019-10" db="EMBL/GenBank/DDBJ databases">
        <authorList>
            <consortium name="DOE Joint Genome Institute"/>
            <person name="Kuo A."/>
            <person name="Miyauchi S."/>
            <person name="Kiss E."/>
            <person name="Drula E."/>
            <person name="Kohler A."/>
            <person name="Sanchez-Garcia M."/>
            <person name="Andreopoulos B."/>
            <person name="Barry K.W."/>
            <person name="Bonito G."/>
            <person name="Buee M."/>
            <person name="Carver A."/>
            <person name="Chen C."/>
            <person name="Cichocki N."/>
            <person name="Clum A."/>
            <person name="Culley D."/>
            <person name="Crous P.W."/>
            <person name="Fauchery L."/>
            <person name="Girlanda M."/>
            <person name="Hayes R."/>
            <person name="Keri Z."/>
            <person name="LaButti K."/>
            <person name="Lipzen A."/>
            <person name="Lombard V."/>
            <person name="Magnuson J."/>
            <person name="Maillard F."/>
            <person name="Morin E."/>
            <person name="Murat C."/>
            <person name="Nolan M."/>
            <person name="Ohm R."/>
            <person name="Pangilinan J."/>
            <person name="Pereira M."/>
            <person name="Perotto S."/>
            <person name="Peter M."/>
            <person name="Riley R."/>
            <person name="Sitrit Y."/>
            <person name="Stielow B."/>
            <person name="Szollosi G."/>
            <person name="Zifcakova L."/>
            <person name="Stursova M."/>
            <person name="Spatafora J.W."/>
            <person name="Tedersoo L."/>
            <person name="Vaario L.-M."/>
            <person name="Yamada A."/>
            <person name="Yan M."/>
            <person name="Wang P."/>
            <person name="Xu J."/>
            <person name="Bruns T."/>
            <person name="Baldrian P."/>
            <person name="Vilgalys R."/>
            <person name="Henrissat B."/>
            <person name="Grigoriev I.V."/>
            <person name="Hibbett D."/>
            <person name="Nagy L.G."/>
            <person name="Martin F.M."/>
        </authorList>
    </citation>
    <scope>NUCLEOTIDE SEQUENCE</scope>
    <source>
        <strain evidence="6">Prilba</strain>
    </source>
</reference>
<dbReference type="Gene3D" id="3.30.1360.40">
    <property type="match status" value="1"/>
</dbReference>
<dbReference type="SUPFAM" id="SSF55194">
    <property type="entry name" value="Ribosome recycling factor, RRF"/>
    <property type="match status" value="1"/>
</dbReference>
<evidence type="ECO:0000313" key="6">
    <source>
        <dbReference type="EMBL" id="KAF8480114.1"/>
    </source>
</evidence>
<dbReference type="InterPro" id="IPR023584">
    <property type="entry name" value="Ribosome_recyc_fac_dom"/>
</dbReference>
<evidence type="ECO:0000256" key="2">
    <source>
        <dbReference type="ARBA" id="ARBA00022917"/>
    </source>
</evidence>
<dbReference type="InterPro" id="IPR002661">
    <property type="entry name" value="Ribosome_recyc_fac"/>
</dbReference>
<feature type="compositionally biased region" description="Basic residues" evidence="4">
    <location>
        <begin position="38"/>
        <end position="49"/>
    </location>
</feature>
<dbReference type="OrthoDB" id="407355at2759"/>
<comment type="function">
    <text evidence="3">Necessary for protein synthesis in mitochondria. Functions as a ribosome recycling factor in mitochondria.</text>
</comment>
<dbReference type="AlphaFoldDB" id="A0A9P5MW61"/>
<accession>A0A9P5MW61</accession>
<proteinExistence type="inferred from homology"/>
<dbReference type="Pfam" id="PF01765">
    <property type="entry name" value="RRF"/>
    <property type="match status" value="1"/>
</dbReference>
<evidence type="ECO:0000256" key="3">
    <source>
        <dbReference type="ARBA" id="ARBA00024909"/>
    </source>
</evidence>
<dbReference type="Proteomes" id="UP000759537">
    <property type="component" value="Unassembled WGS sequence"/>
</dbReference>
<dbReference type="Gene3D" id="1.10.132.20">
    <property type="entry name" value="Ribosome-recycling factor"/>
    <property type="match status" value="1"/>
</dbReference>
<feature type="region of interest" description="Disordered" evidence="4">
    <location>
        <begin position="25"/>
        <end position="85"/>
    </location>
</feature>
<evidence type="ECO:0000259" key="5">
    <source>
        <dbReference type="Pfam" id="PF01765"/>
    </source>
</evidence>
<evidence type="ECO:0000256" key="4">
    <source>
        <dbReference type="SAM" id="MobiDB-lite"/>
    </source>
</evidence>
<name>A0A9P5MW61_9AGAM</name>